<comment type="subcellular location">
    <subcellularLocation>
        <location evidence="4">Secreted</location>
    </subcellularLocation>
    <subcellularLocation>
        <location evidence="4">Bacterial flagellum</location>
    </subcellularLocation>
</comment>
<gene>
    <name evidence="7" type="ORF">Ga0061063_2343</name>
</gene>
<keyword evidence="7" id="KW-0966">Cell projection</keyword>
<comment type="similarity">
    <text evidence="1 4">Belongs to the bacterial flagellin family.</text>
</comment>
<dbReference type="AlphaFoldDB" id="A0A0K6H303"/>
<feature type="domain" description="Flagellin C-terminal" evidence="6">
    <location>
        <begin position="396"/>
        <end position="481"/>
    </location>
</feature>
<dbReference type="GO" id="GO:0005198">
    <property type="term" value="F:structural molecule activity"/>
    <property type="evidence" value="ECO:0007669"/>
    <property type="project" value="UniProtKB-UniRule"/>
</dbReference>
<dbReference type="PRINTS" id="PR00207">
    <property type="entry name" value="FLAGELLIN"/>
</dbReference>
<dbReference type="Gene3D" id="6.10.280.190">
    <property type="match status" value="1"/>
</dbReference>
<proteinExistence type="inferred from homology"/>
<keyword evidence="2 4" id="KW-0964">Secreted</keyword>
<dbReference type="Pfam" id="PF07196">
    <property type="entry name" value="Flagellin_IN"/>
    <property type="match status" value="2"/>
</dbReference>
<dbReference type="PANTHER" id="PTHR42792">
    <property type="entry name" value="FLAGELLIN"/>
    <property type="match status" value="1"/>
</dbReference>
<dbReference type="InterPro" id="IPR001029">
    <property type="entry name" value="Flagellin_N"/>
</dbReference>
<dbReference type="SUPFAM" id="SSF64518">
    <property type="entry name" value="Phase 1 flagellin"/>
    <property type="match status" value="1"/>
</dbReference>
<dbReference type="Gene3D" id="1.20.1330.10">
    <property type="entry name" value="f41 fragment of flagellin, N-terminal domain"/>
    <property type="match status" value="1"/>
</dbReference>
<evidence type="ECO:0000256" key="4">
    <source>
        <dbReference type="RuleBase" id="RU362073"/>
    </source>
</evidence>
<dbReference type="InterPro" id="IPR042187">
    <property type="entry name" value="Flagellin_C_sub2"/>
</dbReference>
<dbReference type="STRING" id="375574.GCA_001418035_02128"/>
<dbReference type="RefSeq" id="WP_054286997.1">
    <property type="nucleotide sequence ID" value="NZ_CYHA01000005.1"/>
</dbReference>
<dbReference type="Pfam" id="PF00700">
    <property type="entry name" value="Flagellin_C"/>
    <property type="match status" value="1"/>
</dbReference>
<dbReference type="InterPro" id="IPR001492">
    <property type="entry name" value="Flagellin"/>
</dbReference>
<dbReference type="PANTHER" id="PTHR42792:SF2">
    <property type="entry name" value="FLAGELLIN"/>
    <property type="match status" value="1"/>
</dbReference>
<evidence type="ECO:0000256" key="2">
    <source>
        <dbReference type="ARBA" id="ARBA00022525"/>
    </source>
</evidence>
<evidence type="ECO:0000259" key="6">
    <source>
        <dbReference type="Pfam" id="PF00700"/>
    </source>
</evidence>
<dbReference type="GO" id="GO:0009288">
    <property type="term" value="C:bacterial-type flagellum"/>
    <property type="evidence" value="ECO:0007669"/>
    <property type="project" value="UniProtKB-SubCell"/>
</dbReference>
<dbReference type="InterPro" id="IPR046358">
    <property type="entry name" value="Flagellin_C"/>
</dbReference>
<reference evidence="8" key="1">
    <citation type="submission" date="2015-08" db="EMBL/GenBank/DDBJ databases">
        <authorList>
            <person name="Varghese N."/>
        </authorList>
    </citation>
    <scope>NUCLEOTIDE SEQUENCE [LARGE SCALE GENOMIC DNA]</scope>
    <source>
        <strain evidence="8">DSM 17901</strain>
    </source>
</reference>
<sequence length="482" mass="49312">MLTINTNVASLNAQRNMSGSQSALSTSLQRLSSGLRINSAKDDAAGLAISERMSGQIRGMDQARRNANDGVSMAQTAEGAMSSAGSILQRIRELAVQSSNSSNSGSDRQALQAEVTQLTSELDRIAQTTEFNGQKLLDGSSGTLTFQVGANANQTISATGSNFRTSNYGNNNVTVAGIKPAATSAVQAGKDVTIAGSLGSAKYTTVAGDSAKTIAAGINRLTEQTGVTASARTEANLSLVAGKTYAIDITSDNSTARTVSFSTGATLNSADDYSEAINAINAASSKTGVTAEYDSKLGGIKLTNATGADIQLASAAGSGDFTLSGYDNSGTTPALVAGTATTAGNTSIANGTIVFDSEKSFSVTDAGSGLVLGGSSKLQTVASLDVTNFSNAQTAIKIVDSALQAINGQRAQFGALQSRFENAISNLQTSSENLNASRSRIQDTDFASETAKLSRNQVLQQAGTAMLAQANQLPQQVLSLLR</sequence>
<dbReference type="GO" id="GO:0005576">
    <property type="term" value="C:extracellular region"/>
    <property type="evidence" value="ECO:0007669"/>
    <property type="project" value="UniProtKB-SubCell"/>
</dbReference>
<organism evidence="7 8">
    <name type="scientific">Gulbenkiania indica</name>
    <dbReference type="NCBI Taxonomy" id="375574"/>
    <lineage>
        <taxon>Bacteria</taxon>
        <taxon>Pseudomonadati</taxon>
        <taxon>Pseudomonadota</taxon>
        <taxon>Betaproteobacteria</taxon>
        <taxon>Neisseriales</taxon>
        <taxon>Chromobacteriaceae</taxon>
        <taxon>Gulbenkiania</taxon>
    </lineage>
</organism>
<dbReference type="Gene3D" id="2.170.280.10">
    <property type="entry name" value="f41 fragment of flagellin, middle domain"/>
    <property type="match status" value="1"/>
</dbReference>
<evidence type="ECO:0000256" key="3">
    <source>
        <dbReference type="ARBA" id="ARBA00023143"/>
    </source>
</evidence>
<evidence type="ECO:0000256" key="1">
    <source>
        <dbReference type="ARBA" id="ARBA00005709"/>
    </source>
</evidence>
<evidence type="ECO:0000259" key="5">
    <source>
        <dbReference type="Pfam" id="PF00669"/>
    </source>
</evidence>
<dbReference type="InterPro" id="IPR010810">
    <property type="entry name" value="Flagellin_hook_IN_motif"/>
</dbReference>
<dbReference type="EMBL" id="CYHA01000005">
    <property type="protein sequence ID" value="CUA85275.1"/>
    <property type="molecule type" value="Genomic_DNA"/>
</dbReference>
<keyword evidence="7" id="KW-0282">Flagellum</keyword>
<keyword evidence="7" id="KW-0969">Cilium</keyword>
<dbReference type="Proteomes" id="UP000243535">
    <property type="component" value="Unassembled WGS sequence"/>
</dbReference>
<protein>
    <recommendedName>
        <fullName evidence="4">Flagellin</fullName>
    </recommendedName>
</protein>
<comment type="function">
    <text evidence="4">Flagellin is the subunit protein which polymerizes to form the filaments of bacterial flagella.</text>
</comment>
<dbReference type="Gene3D" id="2.30.220.10">
    <property type="entry name" value="f41 fragment of flagellin, C-terminal domain"/>
    <property type="match status" value="1"/>
</dbReference>
<accession>A0A0K6H303</accession>
<dbReference type="Pfam" id="PF00669">
    <property type="entry name" value="Flagellin_N"/>
    <property type="match status" value="1"/>
</dbReference>
<evidence type="ECO:0000313" key="7">
    <source>
        <dbReference type="EMBL" id="CUA85275.1"/>
    </source>
</evidence>
<evidence type="ECO:0000313" key="8">
    <source>
        <dbReference type="Proteomes" id="UP000243535"/>
    </source>
</evidence>
<dbReference type="Gene3D" id="6.10.10.10">
    <property type="entry name" value="Flagellar export chaperone, C-terminal domain"/>
    <property type="match status" value="1"/>
</dbReference>
<keyword evidence="8" id="KW-1185">Reference proteome</keyword>
<name>A0A0K6H303_9NEIS</name>
<feature type="domain" description="Flagellin N-terminal" evidence="5">
    <location>
        <begin position="4"/>
        <end position="140"/>
    </location>
</feature>
<keyword evidence="3 4" id="KW-0975">Bacterial flagellum</keyword>